<name>A0A366WN42_9RHOB</name>
<dbReference type="Pfam" id="PF24409">
    <property type="entry name" value="wHTH-PRTase_assc"/>
    <property type="match status" value="1"/>
</dbReference>
<dbReference type="EMBL" id="QOCE01000045">
    <property type="protein sequence ID" value="RBW51618.1"/>
    <property type="molecule type" value="Genomic_DNA"/>
</dbReference>
<evidence type="ECO:0000259" key="2">
    <source>
        <dbReference type="Pfam" id="PF24409"/>
    </source>
</evidence>
<feature type="domain" description="PRTase associated wHTH" evidence="2">
    <location>
        <begin position="1"/>
        <end position="82"/>
    </location>
</feature>
<gene>
    <name evidence="3" type="ORF">DS909_18695</name>
</gene>
<reference evidence="3 4" key="1">
    <citation type="submission" date="2018-07" db="EMBL/GenBank/DDBJ databases">
        <title>Modular assembly of carbohydrate-degrading microbial communities in the ocean.</title>
        <authorList>
            <person name="Enke T.N."/>
            <person name="Datta M.S."/>
            <person name="Schwartzman J.A."/>
            <person name="Cermak N."/>
            <person name="Schmitz D.A."/>
            <person name="Barrere J."/>
            <person name="Cordero O.X."/>
        </authorList>
    </citation>
    <scope>NUCLEOTIDE SEQUENCE [LARGE SCALE GENOMIC DNA]</scope>
    <source>
        <strain evidence="3 4">C3M10</strain>
    </source>
</reference>
<evidence type="ECO:0000256" key="1">
    <source>
        <dbReference type="SAM" id="MobiDB-lite"/>
    </source>
</evidence>
<feature type="region of interest" description="Disordered" evidence="1">
    <location>
        <begin position="61"/>
        <end position="89"/>
    </location>
</feature>
<organism evidence="3 4">
    <name type="scientific">Phaeobacter gallaeciensis</name>
    <dbReference type="NCBI Taxonomy" id="60890"/>
    <lineage>
        <taxon>Bacteria</taxon>
        <taxon>Pseudomonadati</taxon>
        <taxon>Pseudomonadota</taxon>
        <taxon>Alphaproteobacteria</taxon>
        <taxon>Rhodobacterales</taxon>
        <taxon>Roseobacteraceae</taxon>
        <taxon>Phaeobacter</taxon>
    </lineage>
</organism>
<dbReference type="InterPro" id="IPR057055">
    <property type="entry name" value="wHTH-PRTase_assoc"/>
</dbReference>
<evidence type="ECO:0000313" key="3">
    <source>
        <dbReference type="EMBL" id="RBW51618.1"/>
    </source>
</evidence>
<comment type="caution">
    <text evidence="3">The sequence shown here is derived from an EMBL/GenBank/DDBJ whole genome shotgun (WGS) entry which is preliminary data.</text>
</comment>
<accession>A0A366WN42</accession>
<evidence type="ECO:0000313" key="4">
    <source>
        <dbReference type="Proteomes" id="UP000252706"/>
    </source>
</evidence>
<proteinExistence type="predicted"/>
<dbReference type="Proteomes" id="UP000252706">
    <property type="component" value="Unassembled WGS sequence"/>
</dbReference>
<sequence>MLVLTALKRRPRNALALSGRTGLTLVEVEEIIADARRDGYLDGAMKPTQRAYVALEYLRSSDPPTPPLPKTNGEFYCPKSLRPPRRAFG</sequence>
<dbReference type="AlphaFoldDB" id="A0A366WN42"/>
<protein>
    <recommendedName>
        <fullName evidence="2">PRTase associated wHTH domain-containing protein</fullName>
    </recommendedName>
</protein>